<dbReference type="InterPro" id="IPR048259">
    <property type="entry name" value="Cytochrome_b_N_euk/bac"/>
</dbReference>
<dbReference type="InterPro" id="IPR016174">
    <property type="entry name" value="Di-haem_cyt_TM"/>
</dbReference>
<dbReference type="InterPro" id="IPR027387">
    <property type="entry name" value="Cytb/b6-like_sf"/>
</dbReference>
<evidence type="ECO:0000313" key="21">
    <source>
        <dbReference type="Proteomes" id="UP000315252"/>
    </source>
</evidence>
<organism evidence="20 21">
    <name type="scientific">Denitrobaculum tricleocarpae</name>
    <dbReference type="NCBI Taxonomy" id="2591009"/>
    <lineage>
        <taxon>Bacteria</taxon>
        <taxon>Pseudomonadati</taxon>
        <taxon>Pseudomonadota</taxon>
        <taxon>Alphaproteobacteria</taxon>
        <taxon>Rhodospirillales</taxon>
        <taxon>Rhodospirillaceae</taxon>
        <taxon>Denitrobaculum</taxon>
    </lineage>
</organism>
<dbReference type="FunFam" id="1.20.810.10:FF:000004">
    <property type="entry name" value="Cytochrome b"/>
    <property type="match status" value="1"/>
</dbReference>
<evidence type="ECO:0000256" key="11">
    <source>
        <dbReference type="ARBA" id="ARBA00022989"/>
    </source>
</evidence>
<dbReference type="PROSITE" id="PS51003">
    <property type="entry name" value="CYTB_CTER"/>
    <property type="match status" value="1"/>
</dbReference>
<comment type="similarity">
    <text evidence="16">Belongs to the cytochrome b family.</text>
</comment>
<feature type="transmembrane region" description="Helical" evidence="17">
    <location>
        <begin position="152"/>
        <end position="179"/>
    </location>
</feature>
<feature type="transmembrane region" description="Helical" evidence="17">
    <location>
        <begin position="88"/>
        <end position="113"/>
    </location>
</feature>
<keyword evidence="8 16" id="KW-0812">Transmembrane</keyword>
<evidence type="ECO:0000256" key="9">
    <source>
        <dbReference type="ARBA" id="ARBA00022723"/>
    </source>
</evidence>
<dbReference type="InterPro" id="IPR005797">
    <property type="entry name" value="Cyt_b/b6_N"/>
</dbReference>
<dbReference type="GO" id="GO:0016491">
    <property type="term" value="F:oxidoreductase activity"/>
    <property type="evidence" value="ECO:0007669"/>
    <property type="project" value="InterPro"/>
</dbReference>
<evidence type="ECO:0000256" key="13">
    <source>
        <dbReference type="ARBA" id="ARBA00023136"/>
    </source>
</evidence>
<proteinExistence type="inferred from homology"/>
<feature type="transmembrane region" description="Helical" evidence="17">
    <location>
        <begin position="364"/>
        <end position="384"/>
    </location>
</feature>
<dbReference type="InterPro" id="IPR030689">
    <property type="entry name" value="Cytochrome_b"/>
</dbReference>
<feature type="transmembrane region" description="Helical" evidence="17">
    <location>
        <begin position="44"/>
        <end position="68"/>
    </location>
</feature>
<evidence type="ECO:0000256" key="16">
    <source>
        <dbReference type="RuleBase" id="RU003385"/>
    </source>
</evidence>
<evidence type="ECO:0000256" key="12">
    <source>
        <dbReference type="ARBA" id="ARBA00023004"/>
    </source>
</evidence>
<name>A0A545U242_9PROT</name>
<evidence type="ECO:0000256" key="15">
    <source>
        <dbReference type="PIRSR" id="PIRSR038885-2"/>
    </source>
</evidence>
<dbReference type="EMBL" id="VHSH01000001">
    <property type="protein sequence ID" value="TQV83541.1"/>
    <property type="molecule type" value="Genomic_DNA"/>
</dbReference>
<feature type="transmembrane region" description="Helical" evidence="17">
    <location>
        <begin position="244"/>
        <end position="265"/>
    </location>
</feature>
<feature type="binding site" description="axial binding residue" evidence="15">
    <location>
        <position position="108"/>
    </location>
    <ligand>
        <name>heme b</name>
        <dbReference type="ChEBI" id="CHEBI:60344"/>
        <label>b566</label>
    </ligand>
    <ligandPart>
        <name>Fe</name>
        <dbReference type="ChEBI" id="CHEBI:18248"/>
    </ligandPart>
</feature>
<dbReference type="PANTHER" id="PTHR19271">
    <property type="entry name" value="CYTOCHROME B"/>
    <property type="match status" value="1"/>
</dbReference>
<evidence type="ECO:0000256" key="5">
    <source>
        <dbReference type="ARBA" id="ARBA00022448"/>
    </source>
</evidence>
<dbReference type="SUPFAM" id="SSF81648">
    <property type="entry name" value="a domain/subunit of cytochrome bc1 complex (Ubiquinol-cytochrome c reductase)"/>
    <property type="match status" value="1"/>
</dbReference>
<dbReference type="GO" id="GO:0046872">
    <property type="term" value="F:metal ion binding"/>
    <property type="evidence" value="ECO:0007669"/>
    <property type="project" value="UniProtKB-KW"/>
</dbReference>
<feature type="binding site" description="axial binding residue" evidence="15">
    <location>
        <position position="94"/>
    </location>
    <ligand>
        <name>heme b</name>
        <dbReference type="ChEBI" id="CHEBI:60344"/>
        <label>b562</label>
    </ligand>
    <ligandPart>
        <name>Fe</name>
        <dbReference type="ChEBI" id="CHEBI:18248"/>
    </ligandPart>
</feature>
<comment type="caution">
    <text evidence="20">The sequence shown here is derived from an EMBL/GenBank/DDBJ whole genome shotgun (WGS) entry which is preliminary data.</text>
</comment>
<keyword evidence="21" id="KW-1185">Reference proteome</keyword>
<dbReference type="Pfam" id="PF00032">
    <property type="entry name" value="Cytochrom_B_C"/>
    <property type="match status" value="1"/>
</dbReference>
<accession>A0A545U242</accession>
<evidence type="ECO:0000259" key="19">
    <source>
        <dbReference type="PROSITE" id="PS51003"/>
    </source>
</evidence>
<feature type="binding site" description="axial binding residue" evidence="15">
    <location>
        <position position="195"/>
    </location>
    <ligand>
        <name>heme b</name>
        <dbReference type="ChEBI" id="CHEBI:60344"/>
        <label>b562</label>
    </ligand>
    <ligandPart>
        <name>Fe</name>
        <dbReference type="ChEBI" id="CHEBI:18248"/>
    </ligandPart>
</feature>
<evidence type="ECO:0000256" key="2">
    <source>
        <dbReference type="ARBA" id="ARBA00004141"/>
    </source>
</evidence>
<feature type="transmembrane region" description="Helical" evidence="17">
    <location>
        <begin position="191"/>
        <end position="212"/>
    </location>
</feature>
<keyword evidence="5 16" id="KW-0813">Transport</keyword>
<evidence type="ECO:0000256" key="7">
    <source>
        <dbReference type="ARBA" id="ARBA00022660"/>
    </source>
</evidence>
<comment type="function">
    <text evidence="1 16">Component of the ubiquinol-cytochrome c reductase complex (complex III or cytochrome b-c1 complex), which is a respiratory chain that generates an electrochemical potential coupled to ATP synthesis.</text>
</comment>
<gene>
    <name evidence="20" type="ORF">FKG95_02835</name>
</gene>
<protein>
    <recommendedName>
        <fullName evidence="4 16">Cytochrome b</fullName>
    </recommendedName>
</protein>
<feature type="domain" description="Cytochrome b/b6 N-terminal region profile" evidence="18">
    <location>
        <begin position="11"/>
        <end position="222"/>
    </location>
</feature>
<evidence type="ECO:0000256" key="3">
    <source>
        <dbReference type="ARBA" id="ARBA00011649"/>
    </source>
</evidence>
<dbReference type="Gene3D" id="1.20.810.10">
    <property type="entry name" value="Cytochrome Bc1 Complex, Chain C"/>
    <property type="match status" value="1"/>
</dbReference>
<dbReference type="PIRSF" id="PIRSF038885">
    <property type="entry name" value="COB"/>
    <property type="match status" value="1"/>
</dbReference>
<dbReference type="OrthoDB" id="9804503at2"/>
<evidence type="ECO:0000313" key="20">
    <source>
        <dbReference type="EMBL" id="TQV83541.1"/>
    </source>
</evidence>
<evidence type="ECO:0000256" key="17">
    <source>
        <dbReference type="SAM" id="Phobius"/>
    </source>
</evidence>
<keyword evidence="13 17" id="KW-0472">Membrane</keyword>
<dbReference type="InterPro" id="IPR036150">
    <property type="entry name" value="Cyt_b/b6_C_sf"/>
</dbReference>
<feature type="binding site" evidence="14">
    <location>
        <position position="214"/>
    </location>
    <ligand>
        <name>a ubiquinone</name>
        <dbReference type="ChEBI" id="CHEBI:16389"/>
    </ligand>
</feature>
<comment type="subcellular location">
    <subcellularLocation>
        <location evidence="2">Membrane</location>
        <topology evidence="2">Multi-pass membrane protein</topology>
    </subcellularLocation>
</comment>
<dbReference type="PROSITE" id="PS51002">
    <property type="entry name" value="CYTB_NTER"/>
    <property type="match status" value="1"/>
</dbReference>
<dbReference type="GO" id="GO:0045275">
    <property type="term" value="C:respiratory chain complex III"/>
    <property type="evidence" value="ECO:0007669"/>
    <property type="project" value="InterPro"/>
</dbReference>
<keyword evidence="10 16" id="KW-0249">Electron transport</keyword>
<comment type="subunit">
    <text evidence="3 16">The main subunits of complex b-c1 are: cytochrome b, cytochrome c1 and the Rieske protein.</text>
</comment>
<evidence type="ECO:0000256" key="6">
    <source>
        <dbReference type="ARBA" id="ARBA00022617"/>
    </source>
</evidence>
<evidence type="ECO:0000256" key="10">
    <source>
        <dbReference type="ARBA" id="ARBA00022982"/>
    </source>
</evidence>
<keyword evidence="11 17" id="KW-1133">Transmembrane helix</keyword>
<dbReference type="PANTHER" id="PTHR19271:SF16">
    <property type="entry name" value="CYTOCHROME B"/>
    <property type="match status" value="1"/>
</dbReference>
<keyword evidence="7 16" id="KW-0679">Respiratory chain</keyword>
<evidence type="ECO:0000259" key="18">
    <source>
        <dbReference type="PROSITE" id="PS51002"/>
    </source>
</evidence>
<dbReference type="SUPFAM" id="SSF81342">
    <property type="entry name" value="Transmembrane di-heme cytochromes"/>
    <property type="match status" value="1"/>
</dbReference>
<feature type="binding site" description="axial binding residue" evidence="15">
    <location>
        <position position="209"/>
    </location>
    <ligand>
        <name>heme b</name>
        <dbReference type="ChEBI" id="CHEBI:60344"/>
        <label>b566</label>
    </ligand>
    <ligandPart>
        <name>Fe</name>
        <dbReference type="ChEBI" id="CHEBI:18248"/>
    </ligandPart>
</feature>
<dbReference type="Pfam" id="PF00033">
    <property type="entry name" value="Cytochrome_B"/>
    <property type="match status" value="1"/>
</dbReference>
<evidence type="ECO:0000256" key="1">
    <source>
        <dbReference type="ARBA" id="ARBA00002444"/>
    </source>
</evidence>
<dbReference type="Proteomes" id="UP000315252">
    <property type="component" value="Unassembled WGS sequence"/>
</dbReference>
<feature type="domain" description="Cytochrome b/b6 C-terminal region profile" evidence="19">
    <location>
        <begin position="225"/>
        <end position="395"/>
    </location>
</feature>
<evidence type="ECO:0000256" key="14">
    <source>
        <dbReference type="PIRSR" id="PIRSR038885-1"/>
    </source>
</evidence>
<dbReference type="AlphaFoldDB" id="A0A545U242"/>
<feature type="transmembrane region" description="Helical" evidence="17">
    <location>
        <begin position="334"/>
        <end position="352"/>
    </location>
</feature>
<keyword evidence="6 15" id="KW-0349">Heme</keyword>
<keyword evidence="12 15" id="KW-0408">Iron</keyword>
<feature type="transmembrane region" description="Helical" evidence="17">
    <location>
        <begin position="302"/>
        <end position="322"/>
    </location>
</feature>
<feature type="transmembrane region" description="Helical" evidence="17">
    <location>
        <begin position="125"/>
        <end position="146"/>
    </location>
</feature>
<dbReference type="GO" id="GO:0022904">
    <property type="term" value="P:respiratory electron transport chain"/>
    <property type="evidence" value="ECO:0007669"/>
    <property type="project" value="InterPro"/>
</dbReference>
<sequence length="419" mass="47402">MSEHLKTNNALIKWIDHRLPVFSMMNETLVDYPAPKNLNYWWNFGSLAGFALVVMIVTGIVLAMQYTAHVDYAFNSVERIMRDVNGGWLVRYIHMNMASFFFIVVFIHMFRGLYYGSYKSPREILWMLGVVILLLMMATAFMGYVLPWGQMSFWGATVITNLFSAIPVFGESIVVWLWGGFSVDNPTLNRFFALHYLLPFVIVGVVVMHLWALHRFGSNNPIGIEANGHQDKIPFHPYYTVKDAFGVGVFLLAFSGFLFFAPNFLGHPDNYIPANPLVTPAHIVPEWYFLPFYAILRSIPDKLLGVVAMFASIGILFILPWLDRSPVRSAKFRPVYKWFFWLFFANCILLGWVGQEAAEGLPLILGRLATAWYFIHFLVVLPLLGVMERPKPLPVSISEPVLSGGGGLAAAAAKPMEKA</sequence>
<dbReference type="RefSeq" id="WP_142894778.1">
    <property type="nucleotide sequence ID" value="NZ_ML660052.1"/>
</dbReference>
<dbReference type="InterPro" id="IPR005798">
    <property type="entry name" value="Cyt_b/b6_C"/>
</dbReference>
<dbReference type="CDD" id="cd00290">
    <property type="entry name" value="cytochrome_b_C"/>
    <property type="match status" value="1"/>
</dbReference>
<evidence type="ECO:0000256" key="8">
    <source>
        <dbReference type="ARBA" id="ARBA00022692"/>
    </source>
</evidence>
<reference evidence="20 21" key="1">
    <citation type="submission" date="2019-06" db="EMBL/GenBank/DDBJ databases">
        <title>Whole genome sequence for Rhodospirillaceae sp. R148.</title>
        <authorList>
            <person name="Wang G."/>
        </authorList>
    </citation>
    <scope>NUCLEOTIDE SEQUENCE [LARGE SCALE GENOMIC DNA]</scope>
    <source>
        <strain evidence="20 21">R148</strain>
    </source>
</reference>
<dbReference type="CDD" id="cd00284">
    <property type="entry name" value="Cytochrome_b_N"/>
    <property type="match status" value="1"/>
</dbReference>
<evidence type="ECO:0000256" key="4">
    <source>
        <dbReference type="ARBA" id="ARBA00013531"/>
    </source>
</evidence>
<dbReference type="InterPro" id="IPR048260">
    <property type="entry name" value="Cytochrome_b_C_euk/bac"/>
</dbReference>
<dbReference type="GO" id="GO:0008121">
    <property type="term" value="F:quinol-cytochrome-c reductase activity"/>
    <property type="evidence" value="ECO:0007669"/>
    <property type="project" value="InterPro"/>
</dbReference>
<keyword evidence="9 15" id="KW-0479">Metal-binding</keyword>
<comment type="cofactor">
    <cofactor evidence="15">
        <name>heme</name>
        <dbReference type="ChEBI" id="CHEBI:30413"/>
    </cofactor>
    <text evidence="15">Binds 2 heme groups non-covalently.</text>
</comment>
<comment type="cofactor">
    <cofactor evidence="16">
        <name>heme b</name>
        <dbReference type="ChEBI" id="CHEBI:60344"/>
    </cofactor>
    <text evidence="16">Binds 2 heme groups non-covalently.</text>
</comment>